<organism evidence="2">
    <name type="scientific">bioreactor metagenome</name>
    <dbReference type="NCBI Taxonomy" id="1076179"/>
    <lineage>
        <taxon>unclassified sequences</taxon>
        <taxon>metagenomes</taxon>
        <taxon>ecological metagenomes</taxon>
    </lineage>
</organism>
<evidence type="ECO:0000256" key="1">
    <source>
        <dbReference type="SAM" id="MobiDB-lite"/>
    </source>
</evidence>
<feature type="compositionally biased region" description="Basic and acidic residues" evidence="1">
    <location>
        <begin position="74"/>
        <end position="84"/>
    </location>
</feature>
<accession>A0A645IHH2</accession>
<sequence length="90" mass="10594">MRHERHYERHDEDKDRDPVQEHPEEEKEDIEHEQDEVLVLEQGEHKGSEFLRDALSGEEAGQNGPAREKKRCHSERADGARERVLQTIPC</sequence>
<dbReference type="EMBL" id="VSSQ01115185">
    <property type="protein sequence ID" value="MPN50737.1"/>
    <property type="molecule type" value="Genomic_DNA"/>
</dbReference>
<comment type="caution">
    <text evidence="2">The sequence shown here is derived from an EMBL/GenBank/DDBJ whole genome shotgun (WGS) entry which is preliminary data.</text>
</comment>
<protein>
    <submittedName>
        <fullName evidence="2">Uncharacterized protein</fullName>
    </submittedName>
</protein>
<evidence type="ECO:0000313" key="2">
    <source>
        <dbReference type="EMBL" id="MPN50737.1"/>
    </source>
</evidence>
<feature type="compositionally biased region" description="Acidic residues" evidence="1">
    <location>
        <begin position="26"/>
        <end position="38"/>
    </location>
</feature>
<dbReference type="AlphaFoldDB" id="A0A645IHH2"/>
<proteinExistence type="predicted"/>
<name>A0A645IHH2_9ZZZZ</name>
<feature type="region of interest" description="Disordered" evidence="1">
    <location>
        <begin position="1"/>
        <end position="90"/>
    </location>
</feature>
<reference evidence="2" key="1">
    <citation type="submission" date="2019-08" db="EMBL/GenBank/DDBJ databases">
        <authorList>
            <person name="Kucharzyk K."/>
            <person name="Murdoch R.W."/>
            <person name="Higgins S."/>
            <person name="Loffler F."/>
        </authorList>
    </citation>
    <scope>NUCLEOTIDE SEQUENCE</scope>
</reference>
<feature type="compositionally biased region" description="Basic and acidic residues" evidence="1">
    <location>
        <begin position="1"/>
        <end position="25"/>
    </location>
</feature>
<feature type="compositionally biased region" description="Basic and acidic residues" evidence="1">
    <location>
        <begin position="42"/>
        <end position="52"/>
    </location>
</feature>
<gene>
    <name evidence="2" type="ORF">SDC9_198370</name>
</gene>